<dbReference type="CDD" id="cd00146">
    <property type="entry name" value="PKD"/>
    <property type="match status" value="1"/>
</dbReference>
<feature type="domain" description="PKD" evidence="2">
    <location>
        <begin position="1134"/>
        <end position="1187"/>
    </location>
</feature>
<gene>
    <name evidence="3" type="ORF">ACFQZS_03740</name>
</gene>
<sequence>MQFRYFILLICVLLPGIQPVFAQQNAVNVDPSDGSINVGIPIGSVSNGGVSASVSLVYTSGNGVRVKDVEGSAGIGWHVTGGGQITRELRGLPDDARKDNAGNNRVGWLHNSNGTIINSLTLANTGSPNCTNEVTDSTNIHNNFANLSDTEPDVFNVSAPGLSCQFVFDNSHVIKTIPYQDLKITYDTLSNGAIFLFTVVNSSGTVYKFSYGSNAIRKTTNKSGAITIPESSISYFKNEYYQYKYGINYTASWALNTVTDINGNAVNFAYDPGLEQASKIPLELYIGSTSKTTQYWIETTSSPQILSYIKGGTNTISFSYADNYRTSVPMVKMISINAVEYLLNYSPVFTSGTDYYRFFLRNVKSNMCDSPFEYNFSYYGETLASGQYTTILQDSTSKKIDYWGYQSGVNVTTLAPGLIVNPSNTLLQRYQVYTDDNPRTDYPYTINGGDRRADINTINAGALKQITYYNNGSTTIEYESNDFYDPTGSIAVKGGGVRVKTVEVYDGIDVARNIVRNYAYTNPATGATSGKPVTLPLFAFTRPYTGGGTTADKWTASTVRSELDLSNEDHSILYSHVTLSQTGAGKTLYEYFLPATNYDATAHPSCDGCTTDDWKPNLVYVAGPGCFAAGFVSSIITTYPFAPNLNYDFERRLLKKVTAYNDANNKVSESEYTYVRTGTPEVTTAFKYDYDATVMSYLKYNIYTSASELSKQVINRVYDLNSTTLSQQTSESYFYASAYHKLPTQTQSTKSDGTVQNNYIKYSKDYVITTPNDDYVTALYNLQQQNVNTPIENRTELVKGGVSKVTSAGLVKFKPFTFGANTLNLPAQTLSFFDQDGVSSFNPSTITSGLFVNDSRYIVNSNNLIYDSYGFLQTSDDNHKRVQTSVSSITNHLPILSASNATAYELGYYTYQWPSENVAFQKVTSALGATTGRPVQASQTLSLAAGDEFTRIITKNTITQNYIFSLWMKPAGSGSIDLVLKGSDNVPHTYTINFTSTAGVWKYYELKVPVSALSTTFTANFKNMGASAVPIDDVLFYPENTEVVTFDYDRVTKAKIAETNTNGVARYFVSDELARPELVYDQDKQITNRQSYHYSENGPFLEPGFSWSWESPYAGKPVAFSPAANYNTCQFVGVSYTWDFGDSTSVVTVNTADPQTHTYAHTGNYNVTLTVNAPGFGTKSNTQPVTISTAPPPPTDIIPVLYSNQTTTGGSLNSLGLYQSNVLKYSFNATQLATGTVKIAAGTYNAIVRTNGTIGSVSVDTGTAFNCLDKPQQHDKYPAVLVSLASGNTLTITLHDEPCM</sequence>
<dbReference type="InterPro" id="IPR035986">
    <property type="entry name" value="PKD_dom_sf"/>
</dbReference>
<comment type="caution">
    <text evidence="3">The sequence shown here is derived from an EMBL/GenBank/DDBJ whole genome shotgun (WGS) entry which is preliminary data.</text>
</comment>
<dbReference type="InterPro" id="IPR000601">
    <property type="entry name" value="PKD_dom"/>
</dbReference>
<evidence type="ECO:0000256" key="1">
    <source>
        <dbReference type="SAM" id="SignalP"/>
    </source>
</evidence>
<feature type="signal peptide" evidence="1">
    <location>
        <begin position="1"/>
        <end position="22"/>
    </location>
</feature>
<dbReference type="Gene3D" id="2.60.40.10">
    <property type="entry name" value="Immunoglobulins"/>
    <property type="match status" value="1"/>
</dbReference>
<dbReference type="InterPro" id="IPR013783">
    <property type="entry name" value="Ig-like_fold"/>
</dbReference>
<proteinExistence type="predicted"/>
<evidence type="ECO:0000313" key="3">
    <source>
        <dbReference type="EMBL" id="MFD0749240.1"/>
    </source>
</evidence>
<protein>
    <submittedName>
        <fullName evidence="3">PKD domain-containing protein</fullName>
    </submittedName>
</protein>
<dbReference type="PROSITE" id="PS50093">
    <property type="entry name" value="PKD"/>
    <property type="match status" value="1"/>
</dbReference>
<dbReference type="Proteomes" id="UP001596958">
    <property type="component" value="Unassembled WGS sequence"/>
</dbReference>
<accession>A0ABW2YXG1</accession>
<dbReference type="RefSeq" id="WP_377097424.1">
    <property type="nucleotide sequence ID" value="NZ_JBHTHU010000001.1"/>
</dbReference>
<feature type="chain" id="PRO_5047186825" evidence="1">
    <location>
        <begin position="23"/>
        <end position="1300"/>
    </location>
</feature>
<reference evidence="4" key="1">
    <citation type="journal article" date="2019" name="Int. J. Syst. Evol. Microbiol.">
        <title>The Global Catalogue of Microorganisms (GCM) 10K type strain sequencing project: providing services to taxonomists for standard genome sequencing and annotation.</title>
        <authorList>
            <consortium name="The Broad Institute Genomics Platform"/>
            <consortium name="The Broad Institute Genome Sequencing Center for Infectious Disease"/>
            <person name="Wu L."/>
            <person name="Ma J."/>
        </authorList>
    </citation>
    <scope>NUCLEOTIDE SEQUENCE [LARGE SCALE GENOMIC DNA]</scope>
    <source>
        <strain evidence="4">CCUG 63418</strain>
    </source>
</reference>
<dbReference type="InterPro" id="IPR022409">
    <property type="entry name" value="PKD/Chitinase_dom"/>
</dbReference>
<organism evidence="3 4">
    <name type="scientific">Mucilaginibacter calamicampi</name>
    <dbReference type="NCBI Taxonomy" id="1302352"/>
    <lineage>
        <taxon>Bacteria</taxon>
        <taxon>Pseudomonadati</taxon>
        <taxon>Bacteroidota</taxon>
        <taxon>Sphingobacteriia</taxon>
        <taxon>Sphingobacteriales</taxon>
        <taxon>Sphingobacteriaceae</taxon>
        <taxon>Mucilaginibacter</taxon>
    </lineage>
</organism>
<evidence type="ECO:0000313" key="4">
    <source>
        <dbReference type="Proteomes" id="UP001596958"/>
    </source>
</evidence>
<dbReference type="EMBL" id="JBHTHU010000001">
    <property type="protein sequence ID" value="MFD0749240.1"/>
    <property type="molecule type" value="Genomic_DNA"/>
</dbReference>
<keyword evidence="1" id="KW-0732">Signal</keyword>
<dbReference type="SMART" id="SM00089">
    <property type="entry name" value="PKD"/>
    <property type="match status" value="1"/>
</dbReference>
<evidence type="ECO:0000259" key="2">
    <source>
        <dbReference type="PROSITE" id="PS50093"/>
    </source>
</evidence>
<dbReference type="Pfam" id="PF18911">
    <property type="entry name" value="PKD_4"/>
    <property type="match status" value="1"/>
</dbReference>
<name>A0ABW2YXG1_9SPHI</name>
<dbReference type="SUPFAM" id="SSF49299">
    <property type="entry name" value="PKD domain"/>
    <property type="match status" value="1"/>
</dbReference>
<keyword evidence="4" id="KW-1185">Reference proteome</keyword>